<dbReference type="GO" id="GO:0006508">
    <property type="term" value="P:proteolysis"/>
    <property type="evidence" value="ECO:0007669"/>
    <property type="project" value="InterPro"/>
</dbReference>
<feature type="domain" description="Peptidase C45 hydrolase" evidence="1">
    <location>
        <begin position="13"/>
        <end position="127"/>
    </location>
</feature>
<dbReference type="AlphaFoldDB" id="X0X6F3"/>
<accession>X0X6F3</accession>
<dbReference type="Pfam" id="PF03417">
    <property type="entry name" value="AAT"/>
    <property type="match status" value="1"/>
</dbReference>
<dbReference type="Gene3D" id="3.60.60.10">
    <property type="entry name" value="Penicillin V Acylase, Chain A"/>
    <property type="match status" value="1"/>
</dbReference>
<gene>
    <name evidence="2" type="ORF">S01H1_65658</name>
</gene>
<dbReference type="EMBL" id="BARS01043358">
    <property type="protein sequence ID" value="GAG38819.1"/>
    <property type="molecule type" value="Genomic_DNA"/>
</dbReference>
<organism evidence="2">
    <name type="scientific">marine sediment metagenome</name>
    <dbReference type="NCBI Taxonomy" id="412755"/>
    <lineage>
        <taxon>unclassified sequences</taxon>
        <taxon>metagenomes</taxon>
        <taxon>ecological metagenomes</taxon>
    </lineage>
</organism>
<dbReference type="GO" id="GO:0016805">
    <property type="term" value="F:dipeptidase activity"/>
    <property type="evidence" value="ECO:0007669"/>
    <property type="project" value="InterPro"/>
</dbReference>
<protein>
    <recommendedName>
        <fullName evidence="1">Peptidase C45 hydrolase domain-containing protein</fullName>
    </recommendedName>
</protein>
<evidence type="ECO:0000259" key="1">
    <source>
        <dbReference type="Pfam" id="PF03417"/>
    </source>
</evidence>
<feature type="non-terminal residue" evidence="2">
    <location>
        <position position="144"/>
    </location>
</feature>
<proteinExistence type="predicted"/>
<sequence length="144" mass="16016">MCDTIVALGSTTEEGFTLFGKNSDREPDEAQNILIIPREKHDLNENVQCAYLTIPQVSETARVLLCQPFWMFGAEMGANEYGVVIGNEAIFTREKPDKIGLTGMDLVRLALERSRTARQALEVIIELLGKHGQGGNSGYRFKLK</sequence>
<name>X0X6F3_9ZZZZ</name>
<dbReference type="PANTHER" id="PTHR12994">
    <property type="entry name" value="SECERNIN"/>
    <property type="match status" value="1"/>
</dbReference>
<evidence type="ECO:0000313" key="2">
    <source>
        <dbReference type="EMBL" id="GAG38819.1"/>
    </source>
</evidence>
<dbReference type="InterPro" id="IPR005322">
    <property type="entry name" value="Peptidase_C69"/>
</dbReference>
<comment type="caution">
    <text evidence="2">The sequence shown here is derived from an EMBL/GenBank/DDBJ whole genome shotgun (WGS) entry which is preliminary data.</text>
</comment>
<dbReference type="PANTHER" id="PTHR12994:SF17">
    <property type="entry name" value="LD30995P"/>
    <property type="match status" value="1"/>
</dbReference>
<reference evidence="2" key="1">
    <citation type="journal article" date="2014" name="Front. Microbiol.">
        <title>High frequency of phylogenetically diverse reductive dehalogenase-homologous genes in deep subseafloor sedimentary metagenomes.</title>
        <authorList>
            <person name="Kawai M."/>
            <person name="Futagami T."/>
            <person name="Toyoda A."/>
            <person name="Takaki Y."/>
            <person name="Nishi S."/>
            <person name="Hori S."/>
            <person name="Arai W."/>
            <person name="Tsubouchi T."/>
            <person name="Morono Y."/>
            <person name="Uchiyama I."/>
            <person name="Ito T."/>
            <person name="Fujiyama A."/>
            <person name="Inagaki F."/>
            <person name="Takami H."/>
        </authorList>
    </citation>
    <scope>NUCLEOTIDE SEQUENCE</scope>
    <source>
        <strain evidence="2">Expedition CK06-06</strain>
    </source>
</reference>
<dbReference type="InterPro" id="IPR005079">
    <property type="entry name" value="Peptidase_C45_hydrolase"/>
</dbReference>
<dbReference type="GO" id="GO:0070004">
    <property type="term" value="F:cysteine-type exopeptidase activity"/>
    <property type="evidence" value="ECO:0007669"/>
    <property type="project" value="InterPro"/>
</dbReference>